<feature type="coiled-coil region" evidence="1">
    <location>
        <begin position="63"/>
        <end position="108"/>
    </location>
</feature>
<dbReference type="EMBL" id="CDMZ01003417">
    <property type="protein sequence ID" value="CEM46299.1"/>
    <property type="molecule type" value="Genomic_DNA"/>
</dbReference>
<protein>
    <submittedName>
        <fullName evidence="2">Uncharacterized protein</fullName>
    </submittedName>
</protein>
<dbReference type="VEuPathDB" id="CryptoDB:Cvel_1244"/>
<organism evidence="2">
    <name type="scientific">Chromera velia CCMP2878</name>
    <dbReference type="NCBI Taxonomy" id="1169474"/>
    <lineage>
        <taxon>Eukaryota</taxon>
        <taxon>Sar</taxon>
        <taxon>Alveolata</taxon>
        <taxon>Colpodellida</taxon>
        <taxon>Chromeraceae</taxon>
        <taxon>Chromera</taxon>
    </lineage>
</organism>
<evidence type="ECO:0000313" key="2">
    <source>
        <dbReference type="EMBL" id="CEM46299.1"/>
    </source>
</evidence>
<sequence length="181" mass="19253">MLSGALFLASRAAQGQEGAGGVSSQEEMAAAEMAVEFFKKEAAAATRVKGGKEWSFDSELESLRSFLRELAASSKRIADAREEEMGTRRTLVNALQNHQQQIHILQQQLSYASQGGGSPWSLGLAYRIPDTNLNIQGQHQQGRTAISVTCVPDDSVGFLGSNGFVNGVGPGNIGISLSLNI</sequence>
<accession>A0A0G4HQ30</accession>
<dbReference type="AlphaFoldDB" id="A0A0G4HQ30"/>
<keyword evidence="1" id="KW-0175">Coiled coil</keyword>
<reference evidence="2" key="1">
    <citation type="submission" date="2014-11" db="EMBL/GenBank/DDBJ databases">
        <authorList>
            <person name="Otto D Thomas"/>
            <person name="Naeem Raeece"/>
        </authorList>
    </citation>
    <scope>NUCLEOTIDE SEQUENCE</scope>
</reference>
<name>A0A0G4HQ30_9ALVE</name>
<evidence type="ECO:0000256" key="1">
    <source>
        <dbReference type="SAM" id="Coils"/>
    </source>
</evidence>
<gene>
    <name evidence="2" type="ORF">Cvel_1244</name>
</gene>
<proteinExistence type="predicted"/>